<evidence type="ECO:0000256" key="5">
    <source>
        <dbReference type="ARBA" id="ARBA00022840"/>
    </source>
</evidence>
<evidence type="ECO:0000256" key="1">
    <source>
        <dbReference type="ARBA" id="ARBA00005306"/>
    </source>
</evidence>
<dbReference type="GeneID" id="102806033"/>
<evidence type="ECO:0000256" key="10">
    <source>
        <dbReference type="HAMAP-Rule" id="MF_03147"/>
    </source>
</evidence>
<dbReference type="InterPro" id="IPR018027">
    <property type="entry name" value="Asn/Gln_amidotransferase"/>
</dbReference>
<dbReference type="InterPro" id="IPR017959">
    <property type="entry name" value="Asn/Gln-tRNA_amidoTrfase_suB/E"/>
</dbReference>
<dbReference type="InterPro" id="IPR004413">
    <property type="entry name" value="GatB"/>
</dbReference>
<dbReference type="NCBIfam" id="NF004012">
    <property type="entry name" value="PRK05477.1-2"/>
    <property type="match status" value="1"/>
</dbReference>
<evidence type="ECO:0000313" key="12">
    <source>
        <dbReference type="Proteomes" id="UP000694865"/>
    </source>
</evidence>
<dbReference type="SUPFAM" id="SSF89095">
    <property type="entry name" value="GatB/YqeY motif"/>
    <property type="match status" value="1"/>
</dbReference>
<comment type="subunit">
    <text evidence="2">Heterotrimer of A, B and C subunits.</text>
</comment>
<evidence type="ECO:0000259" key="11">
    <source>
        <dbReference type="SMART" id="SM00845"/>
    </source>
</evidence>
<dbReference type="EC" id="6.3.5.-" evidence="10"/>
<dbReference type="Pfam" id="PF02934">
    <property type="entry name" value="GatB_N"/>
    <property type="match status" value="1"/>
</dbReference>
<dbReference type="PROSITE" id="PS01234">
    <property type="entry name" value="GATB"/>
    <property type="match status" value="1"/>
</dbReference>
<comment type="function">
    <text evidence="10">Allows the formation of correctly charged Gln-tRNA(Gln) through the transamidation of misacylated Glu-tRNA(Gln) in the mitochondria. The reaction takes place in the presence of glutamine and ATP through an activated gamma-phospho-Glu-tRNA(Gln).</text>
</comment>
<evidence type="ECO:0000256" key="8">
    <source>
        <dbReference type="ARBA" id="ARBA00047380"/>
    </source>
</evidence>
<dbReference type="Gene3D" id="1.10.150.380">
    <property type="entry name" value="GatB domain, N-terminal subdomain"/>
    <property type="match status" value="1"/>
</dbReference>
<evidence type="ECO:0000256" key="4">
    <source>
        <dbReference type="ARBA" id="ARBA00022741"/>
    </source>
</evidence>
<reference evidence="13" key="1">
    <citation type="submission" date="2025-08" db="UniProtKB">
        <authorList>
            <consortium name="RefSeq"/>
        </authorList>
    </citation>
    <scope>IDENTIFICATION</scope>
    <source>
        <tissue evidence="13">Testes</tissue>
    </source>
</reference>
<dbReference type="InterPro" id="IPR042114">
    <property type="entry name" value="GatB_C_1"/>
</dbReference>
<dbReference type="Proteomes" id="UP000694865">
    <property type="component" value="Unplaced"/>
</dbReference>
<dbReference type="InterPro" id="IPR023168">
    <property type="entry name" value="GatB_Yqey_C_2"/>
</dbReference>
<comment type="catalytic activity">
    <reaction evidence="8">
        <text>L-aspartyl-tRNA(Asn) + L-glutamine + ATP + H2O = L-asparaginyl-tRNA(Asn) + L-glutamate + ADP + phosphate + 2 H(+)</text>
        <dbReference type="Rhea" id="RHEA:14513"/>
        <dbReference type="Rhea" id="RHEA-COMP:9674"/>
        <dbReference type="Rhea" id="RHEA-COMP:9677"/>
        <dbReference type="ChEBI" id="CHEBI:15377"/>
        <dbReference type="ChEBI" id="CHEBI:15378"/>
        <dbReference type="ChEBI" id="CHEBI:29985"/>
        <dbReference type="ChEBI" id="CHEBI:30616"/>
        <dbReference type="ChEBI" id="CHEBI:43474"/>
        <dbReference type="ChEBI" id="CHEBI:58359"/>
        <dbReference type="ChEBI" id="CHEBI:78515"/>
        <dbReference type="ChEBI" id="CHEBI:78516"/>
        <dbReference type="ChEBI" id="CHEBI:456216"/>
    </reaction>
</comment>
<dbReference type="PANTHER" id="PTHR11659:SF0">
    <property type="entry name" value="GLUTAMYL-TRNA(GLN) AMIDOTRANSFERASE SUBUNIT B, MITOCHONDRIAL"/>
    <property type="match status" value="1"/>
</dbReference>
<keyword evidence="4 10" id="KW-0547">Nucleotide-binding</keyword>
<dbReference type="InterPro" id="IPR017958">
    <property type="entry name" value="Gln-tRNA_amidoTrfase_suB_CS"/>
</dbReference>
<evidence type="ECO:0000256" key="9">
    <source>
        <dbReference type="ARBA" id="ARBA00047913"/>
    </source>
</evidence>
<comment type="similarity">
    <text evidence="1 10">Belongs to the GatB/GatE family. GatB subfamily.</text>
</comment>
<dbReference type="PANTHER" id="PTHR11659">
    <property type="entry name" value="GLUTAMYL-TRNA GLN AMIDOTRANSFERASE SUBUNIT B MITOCHONDRIAL AND PROKARYOTIC PET112-RELATED"/>
    <property type="match status" value="1"/>
</dbReference>
<name>A0ABM0MWT6_SACKO</name>
<dbReference type="HAMAP" id="MF_00121">
    <property type="entry name" value="GatB"/>
    <property type="match status" value="1"/>
</dbReference>
<evidence type="ECO:0000313" key="13">
    <source>
        <dbReference type="RefSeq" id="XP_006824477.1"/>
    </source>
</evidence>
<comment type="subcellular location">
    <subcellularLocation>
        <location evidence="10">Mitochondrion</location>
    </subcellularLocation>
</comment>
<keyword evidence="3 10" id="KW-0436">Ligase</keyword>
<sequence>MCFVQKEDKGEVYRKVRLSKTPVNVSNPLHTAISKSWESMVGLEIHAQISSKSKMFSGSAVKFSSPPNSLVSFLDASLPGTLPVLNKYCVEAGVLTSLALDCQINRISYFDRKHYFYADLPAGYQITQQRVPLATNGKIEFSLFDQNSSKNEPQKMCVRLKQIQLEHDSGKSLHDDVNHETLVDLNRSGIGLMELVSEPDLQNGSQAAAMVRELQLILQYIGTCDGKMEEGSLRVDANVSVNRPGEPPGTRTEVKNINSARFVKIAIDNEIQRHIQILENGGKVNHETRAFDFKLGQSVSIRDKEGFSDYRFMPEPNLPPLVIYDKKTIMNASKDDIAVNIDDLRKKLPELPEQQRQRLTRHYGIPLLHSMVLMQEDGLVEYFESIVQEKSRNAKTVADWIITVFLKELNAHGMTLKDSPVSSHLIGQLIDLMTDGVVSVNTAKKIMPILFTDETRSLTQIIESKNWAQIRDEKHLQTLCDSVIANNMTVVKAYIDGNNKVFNRLMGLIQHQTQGRADPGLVRKILQTKLEEMKLK</sequence>
<dbReference type="InterPro" id="IPR003789">
    <property type="entry name" value="Asn/Gln_tRNA_amidoTrase-B-like"/>
</dbReference>
<feature type="domain" description="Asn/Gln amidotransferase" evidence="11">
    <location>
        <begin position="381"/>
        <end position="530"/>
    </location>
</feature>
<keyword evidence="5 10" id="KW-0067">ATP-binding</keyword>
<keyword evidence="12" id="KW-1185">Reference proteome</keyword>
<organism evidence="12 13">
    <name type="scientific">Saccoglossus kowalevskii</name>
    <name type="common">Acorn worm</name>
    <dbReference type="NCBI Taxonomy" id="10224"/>
    <lineage>
        <taxon>Eukaryota</taxon>
        <taxon>Metazoa</taxon>
        <taxon>Hemichordata</taxon>
        <taxon>Enteropneusta</taxon>
        <taxon>Harrimaniidae</taxon>
        <taxon>Saccoglossus</taxon>
    </lineage>
</organism>
<dbReference type="Pfam" id="PF02637">
    <property type="entry name" value="GatB_Yqey"/>
    <property type="match status" value="1"/>
</dbReference>
<comment type="subunit">
    <text evidence="10">Subunit of the heterotrimeric GatCAB amidotransferase (AdT) complex, composed of A, B and C subunits.</text>
</comment>
<dbReference type="InterPro" id="IPR014746">
    <property type="entry name" value="Gln_synth/guanido_kin_cat_dom"/>
</dbReference>
<keyword evidence="10" id="KW-0496">Mitochondrion</keyword>
<gene>
    <name evidence="13" type="primary">LOC102806033</name>
</gene>
<protein>
    <recommendedName>
        <fullName evidence="10">Glutamyl-tRNA(Gln) amidotransferase subunit B, mitochondrial</fullName>
        <shortName evidence="10">Glu-AdT subunit B</shortName>
        <ecNumber evidence="10">6.3.5.-</ecNumber>
    </recommendedName>
</protein>
<evidence type="ECO:0000256" key="3">
    <source>
        <dbReference type="ARBA" id="ARBA00022598"/>
    </source>
</evidence>
<proteinExistence type="inferred from homology"/>
<keyword evidence="6 10" id="KW-0648">Protein biosynthesis</keyword>
<dbReference type="SMART" id="SM00845">
    <property type="entry name" value="GatB_Yqey"/>
    <property type="match status" value="1"/>
</dbReference>
<accession>A0ABM0MWT6</accession>
<evidence type="ECO:0000256" key="2">
    <source>
        <dbReference type="ARBA" id="ARBA00011123"/>
    </source>
</evidence>
<evidence type="ECO:0000256" key="7">
    <source>
        <dbReference type="ARBA" id="ARBA00024799"/>
    </source>
</evidence>
<comment type="function">
    <text evidence="7">Allows the formation of correctly charged Asn-tRNA(Asn) or Gln-tRNA(Gln) through the transamidation of misacylated Asp-tRNA(Asn) or Glu-tRNA(Gln) in organisms which lack either or both of asparaginyl-tRNA or glutaminyl-tRNA synthetases. The reaction takes place in the presence of glutamine and ATP through an activated phospho-Asp-tRNA(Asn) or phospho-Glu-tRNA(Gln).</text>
</comment>
<dbReference type="NCBIfam" id="TIGR00133">
    <property type="entry name" value="gatB"/>
    <property type="match status" value="1"/>
</dbReference>
<evidence type="ECO:0000256" key="6">
    <source>
        <dbReference type="ARBA" id="ARBA00022917"/>
    </source>
</evidence>
<dbReference type="RefSeq" id="XP_006824477.1">
    <property type="nucleotide sequence ID" value="XM_006824414.1"/>
</dbReference>
<dbReference type="Gene3D" id="1.10.10.410">
    <property type="match status" value="1"/>
</dbReference>
<dbReference type="NCBIfam" id="NF004014">
    <property type="entry name" value="PRK05477.1-4"/>
    <property type="match status" value="1"/>
</dbReference>
<dbReference type="SUPFAM" id="SSF55931">
    <property type="entry name" value="Glutamine synthetase/guanido kinase"/>
    <property type="match status" value="1"/>
</dbReference>
<comment type="catalytic activity">
    <reaction evidence="9 10">
        <text>L-glutamyl-tRNA(Gln) + L-glutamine + ATP + H2O = L-glutaminyl-tRNA(Gln) + L-glutamate + ADP + phosphate + H(+)</text>
        <dbReference type="Rhea" id="RHEA:17521"/>
        <dbReference type="Rhea" id="RHEA-COMP:9681"/>
        <dbReference type="Rhea" id="RHEA-COMP:9684"/>
        <dbReference type="ChEBI" id="CHEBI:15377"/>
        <dbReference type="ChEBI" id="CHEBI:15378"/>
        <dbReference type="ChEBI" id="CHEBI:29985"/>
        <dbReference type="ChEBI" id="CHEBI:30616"/>
        <dbReference type="ChEBI" id="CHEBI:43474"/>
        <dbReference type="ChEBI" id="CHEBI:58359"/>
        <dbReference type="ChEBI" id="CHEBI:78520"/>
        <dbReference type="ChEBI" id="CHEBI:78521"/>
        <dbReference type="ChEBI" id="CHEBI:456216"/>
    </reaction>
</comment>
<dbReference type="InterPro" id="IPR006075">
    <property type="entry name" value="Asn/Gln-tRNA_Trfase_suB/E_cat"/>
</dbReference>